<gene>
    <name evidence="3" type="ORF">BLEM_0637</name>
</gene>
<dbReference type="Proteomes" id="UP000216352">
    <property type="component" value="Unassembled WGS sequence"/>
</dbReference>
<dbReference type="PANTHER" id="PTHR34580:SF1">
    <property type="entry name" value="PROTEIN PAFC"/>
    <property type="match status" value="1"/>
</dbReference>
<dbReference type="PROSITE" id="PS52050">
    <property type="entry name" value="WYL"/>
    <property type="match status" value="1"/>
</dbReference>
<reference evidence="3 4" key="1">
    <citation type="journal article" date="2017" name="BMC Genomics">
        <title>Comparative genomic and phylogenomic analyses of the Bifidobacteriaceae family.</title>
        <authorList>
            <person name="Lugli G.A."/>
            <person name="Milani C."/>
            <person name="Turroni F."/>
            <person name="Duranti S."/>
            <person name="Mancabelli L."/>
            <person name="Mangifesta M."/>
            <person name="Ferrario C."/>
            <person name="Modesto M."/>
            <person name="Mattarelli P."/>
            <person name="Jiri K."/>
            <person name="van Sinderen D."/>
            <person name="Ventura M."/>
        </authorList>
    </citation>
    <scope>NUCLEOTIDE SEQUENCE [LARGE SCALE GENOMIC DNA]</scope>
    <source>
        <strain evidence="3 4">DSM 28807</strain>
    </source>
</reference>
<dbReference type="AlphaFoldDB" id="A0A261FU62"/>
<dbReference type="OrthoDB" id="3235497at2"/>
<comment type="caution">
    <text evidence="3">The sequence shown here is derived from an EMBL/GenBank/DDBJ whole genome shotgun (WGS) entry which is preliminary data.</text>
</comment>
<evidence type="ECO:0000313" key="4">
    <source>
        <dbReference type="Proteomes" id="UP000216352"/>
    </source>
</evidence>
<name>A0A261FU62_9BIFI</name>
<keyword evidence="4" id="KW-1185">Reference proteome</keyword>
<accession>A0A261FU62</accession>
<feature type="compositionally biased region" description="Basic and acidic residues" evidence="1">
    <location>
        <begin position="372"/>
        <end position="384"/>
    </location>
</feature>
<sequence>MTRKTYAGNTSIDVAEVLWRHTYFGHGLSVRQILDELARMHPGTDALPTEKTVRNQLANLRANGFLGRRVDRVGAEELSDIECADPQPGWYMDAFLTAPQMRLLADSLTLSRIDPEALGELVGKIRDLAGAAGDGIAHLEHVSSYAHMNGEFLYTIDQLNQAIEERCAVTFAYRDYAPDGSLVPHVSRSAPAGEGDEPAVYTADPYQMVYKNGRYYLICRLHDRPGLRTFVVDRIAEVDLHGGRIAMRNPMPEGFDAVDFMRHRPYPVTDDPVTIHMVVRGQSMLNNVFEWFDEPTVTERHSDTSDESPEGREYVVAVEAPERAVFWWALQYSWNGSVIVAGPDSLKQRLYQAGTTLIKAYRQGSNPPQASDRGESRRQADDTA</sequence>
<protein>
    <submittedName>
        <fullName evidence="3">WYL domain-containing protein</fullName>
    </submittedName>
</protein>
<evidence type="ECO:0000256" key="1">
    <source>
        <dbReference type="SAM" id="MobiDB-lite"/>
    </source>
</evidence>
<evidence type="ECO:0000259" key="2">
    <source>
        <dbReference type="Pfam" id="PF13280"/>
    </source>
</evidence>
<dbReference type="InterPro" id="IPR051534">
    <property type="entry name" value="CBASS_pafABC_assoc_protein"/>
</dbReference>
<organism evidence="3 4">
    <name type="scientific">Bifidobacterium lemurum</name>
    <dbReference type="NCBI Taxonomy" id="1603886"/>
    <lineage>
        <taxon>Bacteria</taxon>
        <taxon>Bacillati</taxon>
        <taxon>Actinomycetota</taxon>
        <taxon>Actinomycetes</taxon>
        <taxon>Bifidobacteriales</taxon>
        <taxon>Bifidobacteriaceae</taxon>
        <taxon>Bifidobacterium</taxon>
    </lineage>
</organism>
<dbReference type="RefSeq" id="WP_072725830.1">
    <property type="nucleotide sequence ID" value="NZ_BDIS01000018.1"/>
</dbReference>
<feature type="domain" description="WYL" evidence="2">
    <location>
        <begin position="194"/>
        <end position="239"/>
    </location>
</feature>
<feature type="region of interest" description="Disordered" evidence="1">
    <location>
        <begin position="361"/>
        <end position="384"/>
    </location>
</feature>
<dbReference type="Pfam" id="PF13280">
    <property type="entry name" value="WYL"/>
    <property type="match status" value="1"/>
</dbReference>
<proteinExistence type="predicted"/>
<dbReference type="PANTHER" id="PTHR34580">
    <property type="match status" value="1"/>
</dbReference>
<dbReference type="STRING" id="1603886.GCA_001895165_01342"/>
<dbReference type="EMBL" id="MWWX01000004">
    <property type="protein sequence ID" value="OZG62720.1"/>
    <property type="molecule type" value="Genomic_DNA"/>
</dbReference>
<evidence type="ECO:0000313" key="3">
    <source>
        <dbReference type="EMBL" id="OZG62720.1"/>
    </source>
</evidence>
<dbReference type="InterPro" id="IPR026881">
    <property type="entry name" value="WYL_dom"/>
</dbReference>